<dbReference type="SUPFAM" id="SSF48295">
    <property type="entry name" value="TrpR-like"/>
    <property type="match status" value="1"/>
</dbReference>
<sequence length="88" mass="10316">MTTCLSIALMQTTMTQRNMLTKKSKGSRIYSQAFKNRVIQEYQNGFLSIEKLQRKYGIKKSGTILNWIKEDGRIEMIHTANNYPFKIH</sequence>
<dbReference type="GO" id="GO:0043565">
    <property type="term" value="F:sequence-specific DNA binding"/>
    <property type="evidence" value="ECO:0007669"/>
    <property type="project" value="InterPro"/>
</dbReference>
<dbReference type="EMBL" id="JAABOQ010000001">
    <property type="protein sequence ID" value="NER16155.1"/>
    <property type="molecule type" value="Genomic_DNA"/>
</dbReference>
<evidence type="ECO:0000313" key="1">
    <source>
        <dbReference type="EMBL" id="NER16155.1"/>
    </source>
</evidence>
<reference evidence="1 2" key="1">
    <citation type="submission" date="2020-01" db="EMBL/GenBank/DDBJ databases">
        <title>Spongiivirga citrea KCTC 32990T.</title>
        <authorList>
            <person name="Wang G."/>
        </authorList>
    </citation>
    <scope>NUCLEOTIDE SEQUENCE [LARGE SCALE GENOMIC DNA]</scope>
    <source>
        <strain evidence="1 2">KCTC 32990</strain>
    </source>
</reference>
<dbReference type="RefSeq" id="WP_164029405.1">
    <property type="nucleotide sequence ID" value="NZ_JAABOQ010000001.1"/>
</dbReference>
<name>A0A6M0CEB1_9FLAO</name>
<protein>
    <recommendedName>
        <fullName evidence="3">Transposase</fullName>
    </recommendedName>
</protein>
<accession>A0A6M0CEB1</accession>
<dbReference type="AlphaFoldDB" id="A0A6M0CEB1"/>
<gene>
    <name evidence="1" type="ORF">GWK10_02980</name>
</gene>
<dbReference type="InterPro" id="IPR010921">
    <property type="entry name" value="Trp_repressor/repl_initiator"/>
</dbReference>
<evidence type="ECO:0008006" key="3">
    <source>
        <dbReference type="Google" id="ProtNLM"/>
    </source>
</evidence>
<comment type="caution">
    <text evidence="1">The sequence shown here is derived from an EMBL/GenBank/DDBJ whole genome shotgun (WGS) entry which is preliminary data.</text>
</comment>
<dbReference type="Gene3D" id="1.10.10.10">
    <property type="entry name" value="Winged helix-like DNA-binding domain superfamily/Winged helix DNA-binding domain"/>
    <property type="match status" value="1"/>
</dbReference>
<proteinExistence type="predicted"/>
<dbReference type="InterPro" id="IPR036388">
    <property type="entry name" value="WH-like_DNA-bd_sf"/>
</dbReference>
<evidence type="ECO:0000313" key="2">
    <source>
        <dbReference type="Proteomes" id="UP000474296"/>
    </source>
</evidence>
<dbReference type="Proteomes" id="UP000474296">
    <property type="component" value="Unassembled WGS sequence"/>
</dbReference>
<keyword evidence="2" id="KW-1185">Reference proteome</keyword>
<organism evidence="1 2">
    <name type="scientific">Spongiivirga citrea</name>
    <dbReference type="NCBI Taxonomy" id="1481457"/>
    <lineage>
        <taxon>Bacteria</taxon>
        <taxon>Pseudomonadati</taxon>
        <taxon>Bacteroidota</taxon>
        <taxon>Flavobacteriia</taxon>
        <taxon>Flavobacteriales</taxon>
        <taxon>Flavobacteriaceae</taxon>
        <taxon>Spongiivirga</taxon>
    </lineage>
</organism>